<dbReference type="Gene3D" id="1.10.150.240">
    <property type="entry name" value="Putative phosphatase, domain 2"/>
    <property type="match status" value="1"/>
</dbReference>
<gene>
    <name evidence="1" type="ORF">Cocul_00733</name>
</gene>
<reference evidence="1 2" key="1">
    <citation type="submission" date="2015-10" db="EMBL/GenBank/DDBJ databases">
        <title>Corynebacteirum lowii and Corynebacterium oculi species nova, derived from human clinical disease and and emended description of Corynebacterium mastiditis.</title>
        <authorList>
            <person name="Bernard K."/>
            <person name="Pacheco A.L."/>
            <person name="Mcdougall C."/>
            <person name="Burtx T."/>
            <person name="Weibe D."/>
            <person name="Tyler S."/>
            <person name="Olson A.B."/>
            <person name="Cnockaert M."/>
            <person name="Eguchi H."/>
            <person name="Kuwahara T."/>
            <person name="Nakayama-Imaohji H."/>
            <person name="Boudewijins M."/>
            <person name="Van Hoecke F."/>
            <person name="Bernier A.-M."/>
            <person name="Vandamme P."/>
        </authorList>
    </citation>
    <scope>NUCLEOTIDE SEQUENCE [LARGE SCALE GENOMIC DNA]</scope>
    <source>
        <strain evidence="1 2">NML 130210</strain>
    </source>
</reference>
<dbReference type="Proteomes" id="UP000050517">
    <property type="component" value="Unassembled WGS sequence"/>
</dbReference>
<dbReference type="SUPFAM" id="SSF56784">
    <property type="entry name" value="HAD-like"/>
    <property type="match status" value="1"/>
</dbReference>
<dbReference type="Pfam" id="PF00702">
    <property type="entry name" value="Hydrolase"/>
    <property type="match status" value="1"/>
</dbReference>
<dbReference type="PRINTS" id="PR00413">
    <property type="entry name" value="HADHALOGNASE"/>
</dbReference>
<dbReference type="InterPro" id="IPR006439">
    <property type="entry name" value="HAD-SF_hydro_IA"/>
</dbReference>
<dbReference type="InterPro" id="IPR023198">
    <property type="entry name" value="PGP-like_dom2"/>
</dbReference>
<dbReference type="AlphaFoldDB" id="A0A0N8W034"/>
<dbReference type="GO" id="GO:0016787">
    <property type="term" value="F:hydrolase activity"/>
    <property type="evidence" value="ECO:0007669"/>
    <property type="project" value="UniProtKB-KW"/>
</dbReference>
<dbReference type="OrthoDB" id="9797743at2"/>
<dbReference type="SFLD" id="SFLDG01129">
    <property type="entry name" value="C1.5:_HAD__Beta-PGM__Phosphata"/>
    <property type="match status" value="1"/>
</dbReference>
<dbReference type="NCBIfam" id="TIGR01509">
    <property type="entry name" value="HAD-SF-IA-v3"/>
    <property type="match status" value="1"/>
</dbReference>
<name>A0A0N8W034_9CORY</name>
<dbReference type="PATRIC" id="fig|1544416.3.peg.734"/>
<dbReference type="SFLD" id="SFLDS00003">
    <property type="entry name" value="Haloacid_Dehalogenase"/>
    <property type="match status" value="1"/>
</dbReference>
<dbReference type="EC" id="3.1.3.-" evidence="1"/>
<keyword evidence="1" id="KW-0378">Hydrolase</keyword>
<sequence length="235" mass="25439">MTSPSWNSPRAIFWDMDGTLVDSEPLWGIATYELSERLGRRLTPELRAATVGGSFGNTLRVCAEHAGFTVTEREERVLHDAMFARVGELFAQSLGPRPGVRALLSALRERGIPMLVTTNTERSLADEAIAAVGAEFFCDSVTGDEVPRFKPAPDMYEEAARRVGAAPGECLVFEDSPAGMSAAVAAGCRVIGLPEDPRDAVPGVLLMQEMRDGSRSFDGVRAEDVERWFTLCASA</sequence>
<dbReference type="RefSeq" id="WP_055121896.1">
    <property type="nucleotide sequence ID" value="NZ_LKST01000001.1"/>
</dbReference>
<evidence type="ECO:0000313" key="2">
    <source>
        <dbReference type="Proteomes" id="UP000050517"/>
    </source>
</evidence>
<dbReference type="EMBL" id="LKST01000001">
    <property type="protein sequence ID" value="KQB85586.1"/>
    <property type="molecule type" value="Genomic_DNA"/>
</dbReference>
<protein>
    <submittedName>
        <fullName evidence="1">Phosphorylated carbohydrates phosphatase</fullName>
        <ecNumber evidence="1">3.1.3.-</ecNumber>
    </submittedName>
</protein>
<dbReference type="CDD" id="cd07505">
    <property type="entry name" value="HAD_BPGM-like"/>
    <property type="match status" value="1"/>
</dbReference>
<dbReference type="PANTHER" id="PTHR18901:SF38">
    <property type="entry name" value="PSEUDOURIDINE-5'-PHOSPHATASE"/>
    <property type="match status" value="1"/>
</dbReference>
<evidence type="ECO:0000313" key="1">
    <source>
        <dbReference type="EMBL" id="KQB85586.1"/>
    </source>
</evidence>
<proteinExistence type="predicted"/>
<dbReference type="PANTHER" id="PTHR18901">
    <property type="entry name" value="2-DEOXYGLUCOSE-6-PHOSPHATE PHOSPHATASE 2"/>
    <property type="match status" value="1"/>
</dbReference>
<dbReference type="Gene3D" id="3.40.50.1000">
    <property type="entry name" value="HAD superfamily/HAD-like"/>
    <property type="match status" value="1"/>
</dbReference>
<dbReference type="SFLD" id="SFLDG01135">
    <property type="entry name" value="C1.5.6:_HAD__Beta-PGM__Phospha"/>
    <property type="match status" value="1"/>
</dbReference>
<dbReference type="STRING" id="1544416.Cocul_00733"/>
<organism evidence="1 2">
    <name type="scientific">Corynebacterium oculi</name>
    <dbReference type="NCBI Taxonomy" id="1544416"/>
    <lineage>
        <taxon>Bacteria</taxon>
        <taxon>Bacillati</taxon>
        <taxon>Actinomycetota</taxon>
        <taxon>Actinomycetes</taxon>
        <taxon>Mycobacteriales</taxon>
        <taxon>Corynebacteriaceae</taxon>
        <taxon>Corynebacterium</taxon>
    </lineage>
</organism>
<dbReference type="InterPro" id="IPR023214">
    <property type="entry name" value="HAD_sf"/>
</dbReference>
<keyword evidence="2" id="KW-1185">Reference proteome</keyword>
<comment type="caution">
    <text evidence="1">The sequence shown here is derived from an EMBL/GenBank/DDBJ whole genome shotgun (WGS) entry which is preliminary data.</text>
</comment>
<dbReference type="InterPro" id="IPR036412">
    <property type="entry name" value="HAD-like_sf"/>
</dbReference>
<accession>A0A0N8W034</accession>